<keyword evidence="6" id="KW-1185">Reference proteome</keyword>
<evidence type="ECO:0000256" key="3">
    <source>
        <dbReference type="ARBA" id="ARBA00022827"/>
    </source>
</evidence>
<keyword evidence="5" id="KW-0503">Monooxygenase</keyword>
<evidence type="ECO:0000256" key="2">
    <source>
        <dbReference type="ARBA" id="ARBA00022630"/>
    </source>
</evidence>
<dbReference type="PANTHER" id="PTHR43004:SF19">
    <property type="entry name" value="BINDING MONOOXYGENASE, PUTATIVE (JCVI)-RELATED"/>
    <property type="match status" value="1"/>
</dbReference>
<keyword evidence="3" id="KW-0274">FAD</keyword>
<dbReference type="Gene3D" id="3.30.70.2450">
    <property type="match status" value="1"/>
</dbReference>
<feature type="domain" description="FAD-binding" evidence="4">
    <location>
        <begin position="7"/>
        <end position="345"/>
    </location>
</feature>
<proteinExistence type="predicted"/>
<dbReference type="PRINTS" id="PR00420">
    <property type="entry name" value="RNGMNOXGNASE"/>
</dbReference>
<dbReference type="PANTHER" id="PTHR43004">
    <property type="entry name" value="TRK SYSTEM POTASSIUM UPTAKE PROTEIN"/>
    <property type="match status" value="1"/>
</dbReference>
<dbReference type="InterPro" id="IPR002938">
    <property type="entry name" value="FAD-bd"/>
</dbReference>
<dbReference type="RefSeq" id="WP_268880843.1">
    <property type="nucleotide sequence ID" value="NZ_CP114029.1"/>
</dbReference>
<evidence type="ECO:0000256" key="1">
    <source>
        <dbReference type="ARBA" id="ARBA00001974"/>
    </source>
</evidence>
<evidence type="ECO:0000259" key="4">
    <source>
        <dbReference type="Pfam" id="PF01494"/>
    </source>
</evidence>
<sequence>MSDNSERVLIVGAGPVGLVAAACLGEAGIPVTVIETSDALPKDLRASTFHPPTLDMLDRFGISEKLIARGLICPNWQFRDRNEGVIAEFDLGRLEGETNHPYRLQCEQWKLTEHLREMFEDSGAVELVYGAEGLAVAQDEVGVTLTVRHPDGSQGEMRGRYLIACDGARSNVRKSLGIAFDGLTIPEIFLSMSTEFSFDAAIPDLAPIAYITDPTEWAVLLRTPSLWRVLLPTDPGLSDAEIKAPEVMEQRLQKLCPKDGTYDVVHATAYRVHQRVAASYVAGRIFLAGDSAHLNNPLGGMGMNGGIHDAVNLTEKLAEVWHGAPLETMGRYERQRRQVAIDTVQAQSLRNRQIMAENDPAARKAHHDELRAIAADPERHKAYVMRSSMLASLKEPRRRRLRGAQFTASAFPEIPPFQGASP</sequence>
<dbReference type="Gene3D" id="3.50.50.60">
    <property type="entry name" value="FAD/NAD(P)-binding domain"/>
    <property type="match status" value="1"/>
</dbReference>
<accession>A0ABY7BY27</accession>
<dbReference type="InterPro" id="IPR036188">
    <property type="entry name" value="FAD/NAD-bd_sf"/>
</dbReference>
<name>A0ABY7BY27_9HYPH</name>
<keyword evidence="5" id="KW-0560">Oxidoreductase</keyword>
<dbReference type="Proteomes" id="UP001164020">
    <property type="component" value="Chromosome"/>
</dbReference>
<organism evidence="5 6">
    <name type="scientific">Jiella pelagia</name>
    <dbReference type="NCBI Taxonomy" id="2986949"/>
    <lineage>
        <taxon>Bacteria</taxon>
        <taxon>Pseudomonadati</taxon>
        <taxon>Pseudomonadota</taxon>
        <taxon>Alphaproteobacteria</taxon>
        <taxon>Hyphomicrobiales</taxon>
        <taxon>Aurantimonadaceae</taxon>
        <taxon>Jiella</taxon>
    </lineage>
</organism>
<evidence type="ECO:0000313" key="5">
    <source>
        <dbReference type="EMBL" id="WAP68367.1"/>
    </source>
</evidence>
<dbReference type="Pfam" id="PF01494">
    <property type="entry name" value="FAD_binding_3"/>
    <property type="match status" value="1"/>
</dbReference>
<dbReference type="EMBL" id="CP114029">
    <property type="protein sequence ID" value="WAP68367.1"/>
    <property type="molecule type" value="Genomic_DNA"/>
</dbReference>
<evidence type="ECO:0000313" key="6">
    <source>
        <dbReference type="Proteomes" id="UP001164020"/>
    </source>
</evidence>
<gene>
    <name evidence="5" type="ORF">OH818_24040</name>
</gene>
<keyword evidence="2" id="KW-0285">Flavoprotein</keyword>
<dbReference type="SUPFAM" id="SSF51905">
    <property type="entry name" value="FAD/NAD(P)-binding domain"/>
    <property type="match status" value="1"/>
</dbReference>
<protein>
    <submittedName>
        <fullName evidence="5">FAD-dependent monooxygenase</fullName>
    </submittedName>
</protein>
<reference evidence="5" key="1">
    <citation type="submission" date="2022-12" db="EMBL/GenBank/DDBJ databases">
        <title>Jiella pelagia sp. nov., isolated from phosphonate enriched culture of Northwest Pacific surface seawater.</title>
        <authorList>
            <person name="Shin D.Y."/>
            <person name="Hwang C.Y."/>
        </authorList>
    </citation>
    <scope>NUCLEOTIDE SEQUENCE</scope>
    <source>
        <strain evidence="5">HL-NP1</strain>
    </source>
</reference>
<dbReference type="GO" id="GO:0004497">
    <property type="term" value="F:monooxygenase activity"/>
    <property type="evidence" value="ECO:0007669"/>
    <property type="project" value="UniProtKB-KW"/>
</dbReference>
<comment type="cofactor">
    <cofactor evidence="1">
        <name>FAD</name>
        <dbReference type="ChEBI" id="CHEBI:57692"/>
    </cofactor>
</comment>
<dbReference type="InterPro" id="IPR050641">
    <property type="entry name" value="RIFMO-like"/>
</dbReference>
<dbReference type="PROSITE" id="PS51257">
    <property type="entry name" value="PROKAR_LIPOPROTEIN"/>
    <property type="match status" value="1"/>
</dbReference>